<sequence>MQIEKRTIDYIPDSERHGSVRNLFSIWFSANAQITTVVTGALAITLGLNIWYAILAIVLGNAIGGFFMASHSAQGPKLGIPQMIQSRAQFGVIGAILPLVLVVVMYLGFFSTSTVLGAQALSAAFHMPQTICIVIVNVLAVILVTCGYDFIHKFEKVVGWLFFILFIYLSIRLFQQPMPEHLNSQGFSLGPFLLVMSVMVTWQMTFAPYTADYSRYLPKDTSKNQAFWYTYLGSVIGASWMMILGALATIIAPKQSGEMVAYFGHLTGHGLSAVTFVIIVLGVLAINTLNLYGGYMSVITTVDAFAKLKVTKRARFTFIMIVAIVGTMISIWGQGNFLNNYSTFLTFLLYFMVPWTAINLIDFYMLRKGNYNIEAIFDLNGEYGKFNWIAIGSYVLGIVLQFPFMNTEIYEGIVAKWLNGADIAWFIGLFIPAVLYYVLMKNRLVYKKGNKKTHSA</sequence>
<proteinExistence type="inferred from homology"/>
<dbReference type="RefSeq" id="WP_380967283.1">
    <property type="nucleotide sequence ID" value="NZ_JBHTCO010000019.1"/>
</dbReference>
<keyword evidence="4 8" id="KW-0812">Transmembrane</keyword>
<dbReference type="InterPro" id="IPR001248">
    <property type="entry name" value="Pur-cyt_permease"/>
</dbReference>
<protein>
    <submittedName>
        <fullName evidence="9">Purine-cytosine permease family protein</fullName>
    </submittedName>
</protein>
<feature type="transmembrane region" description="Helical" evidence="8">
    <location>
        <begin position="228"/>
        <end position="251"/>
    </location>
</feature>
<dbReference type="Pfam" id="PF02133">
    <property type="entry name" value="Transp_cyt_pur"/>
    <property type="match status" value="1"/>
</dbReference>
<evidence type="ECO:0000256" key="6">
    <source>
        <dbReference type="ARBA" id="ARBA00023136"/>
    </source>
</evidence>
<feature type="transmembrane region" description="Helical" evidence="8">
    <location>
        <begin position="157"/>
        <end position="175"/>
    </location>
</feature>
<feature type="transmembrane region" description="Helical" evidence="8">
    <location>
        <begin position="271"/>
        <end position="293"/>
    </location>
</feature>
<name>A0ABW2Q2B2_9BACL</name>
<evidence type="ECO:0000256" key="7">
    <source>
        <dbReference type="PIRNR" id="PIRNR002744"/>
    </source>
</evidence>
<keyword evidence="3 7" id="KW-0813">Transport</keyword>
<dbReference type="CDD" id="cd11484">
    <property type="entry name" value="SLC-NCS1sbd_CobB-like"/>
    <property type="match status" value="1"/>
</dbReference>
<dbReference type="PIRSF" id="PIRSF002744">
    <property type="entry name" value="Pur-cyt_permease"/>
    <property type="match status" value="1"/>
</dbReference>
<feature type="transmembrane region" description="Helical" evidence="8">
    <location>
        <begin position="20"/>
        <end position="44"/>
    </location>
</feature>
<dbReference type="PANTHER" id="PTHR31806:SF1">
    <property type="entry name" value="PURINE-CYTOSINE PERMEASE FCY2-RELATED"/>
    <property type="match status" value="1"/>
</dbReference>
<evidence type="ECO:0000313" key="9">
    <source>
        <dbReference type="EMBL" id="MFC7394185.1"/>
    </source>
</evidence>
<comment type="similarity">
    <text evidence="2 7">Belongs to the purine-cytosine permease (2.A.39) family.</text>
</comment>
<evidence type="ECO:0000256" key="8">
    <source>
        <dbReference type="SAM" id="Phobius"/>
    </source>
</evidence>
<reference evidence="10" key="1">
    <citation type="journal article" date="2019" name="Int. J. Syst. Evol. Microbiol.">
        <title>The Global Catalogue of Microorganisms (GCM) 10K type strain sequencing project: providing services to taxonomists for standard genome sequencing and annotation.</title>
        <authorList>
            <consortium name="The Broad Institute Genomics Platform"/>
            <consortium name="The Broad Institute Genome Sequencing Center for Infectious Disease"/>
            <person name="Wu L."/>
            <person name="Ma J."/>
        </authorList>
    </citation>
    <scope>NUCLEOTIDE SEQUENCE [LARGE SCALE GENOMIC DNA]</scope>
    <source>
        <strain evidence="10">CGMCC 1.16305</strain>
    </source>
</reference>
<feature type="transmembrane region" description="Helical" evidence="8">
    <location>
        <begin position="344"/>
        <end position="365"/>
    </location>
</feature>
<feature type="transmembrane region" description="Helical" evidence="8">
    <location>
        <begin position="123"/>
        <end position="145"/>
    </location>
</feature>
<dbReference type="Gene3D" id="1.10.4160.10">
    <property type="entry name" value="Hydantoin permease"/>
    <property type="match status" value="1"/>
</dbReference>
<dbReference type="InterPro" id="IPR026030">
    <property type="entry name" value="Pur-cyt_permease_Fcy2/21/22"/>
</dbReference>
<accession>A0ABW2Q2B2</accession>
<evidence type="ECO:0000313" key="10">
    <source>
        <dbReference type="Proteomes" id="UP001596505"/>
    </source>
</evidence>
<feature type="transmembrane region" description="Helical" evidence="8">
    <location>
        <begin position="314"/>
        <end position="332"/>
    </location>
</feature>
<feature type="transmembrane region" description="Helical" evidence="8">
    <location>
        <begin position="386"/>
        <end position="405"/>
    </location>
</feature>
<dbReference type="Proteomes" id="UP001596505">
    <property type="component" value="Unassembled WGS sequence"/>
</dbReference>
<evidence type="ECO:0000256" key="3">
    <source>
        <dbReference type="ARBA" id="ARBA00022448"/>
    </source>
</evidence>
<keyword evidence="10" id="KW-1185">Reference proteome</keyword>
<dbReference type="PANTHER" id="PTHR31806">
    <property type="entry name" value="PURINE-CYTOSINE PERMEASE FCY2-RELATED"/>
    <property type="match status" value="1"/>
</dbReference>
<gene>
    <name evidence="9" type="ORF">ACFQRG_14610</name>
</gene>
<comment type="subcellular location">
    <subcellularLocation>
        <location evidence="1">Membrane</location>
        <topology evidence="1">Multi-pass membrane protein</topology>
    </subcellularLocation>
</comment>
<feature type="transmembrane region" description="Helical" evidence="8">
    <location>
        <begin position="417"/>
        <end position="439"/>
    </location>
</feature>
<feature type="transmembrane region" description="Helical" evidence="8">
    <location>
        <begin position="90"/>
        <end position="111"/>
    </location>
</feature>
<evidence type="ECO:0000256" key="5">
    <source>
        <dbReference type="ARBA" id="ARBA00022989"/>
    </source>
</evidence>
<evidence type="ECO:0000256" key="4">
    <source>
        <dbReference type="ARBA" id="ARBA00022692"/>
    </source>
</evidence>
<keyword evidence="5 8" id="KW-1133">Transmembrane helix</keyword>
<keyword evidence="6 7" id="KW-0472">Membrane</keyword>
<evidence type="ECO:0000256" key="1">
    <source>
        <dbReference type="ARBA" id="ARBA00004141"/>
    </source>
</evidence>
<organism evidence="9 10">
    <name type="scientific">Scopulibacillus cellulosilyticus</name>
    <dbReference type="NCBI Taxonomy" id="2665665"/>
    <lineage>
        <taxon>Bacteria</taxon>
        <taxon>Bacillati</taxon>
        <taxon>Bacillota</taxon>
        <taxon>Bacilli</taxon>
        <taxon>Bacillales</taxon>
        <taxon>Sporolactobacillaceae</taxon>
        <taxon>Scopulibacillus</taxon>
    </lineage>
</organism>
<comment type="caution">
    <text evidence="9">The sequence shown here is derived from an EMBL/GenBank/DDBJ whole genome shotgun (WGS) entry which is preliminary data.</text>
</comment>
<feature type="transmembrane region" description="Helical" evidence="8">
    <location>
        <begin position="50"/>
        <end position="69"/>
    </location>
</feature>
<evidence type="ECO:0000256" key="2">
    <source>
        <dbReference type="ARBA" id="ARBA00008974"/>
    </source>
</evidence>
<feature type="transmembrane region" description="Helical" evidence="8">
    <location>
        <begin position="187"/>
        <end position="207"/>
    </location>
</feature>
<dbReference type="EMBL" id="JBHTCO010000019">
    <property type="protein sequence ID" value="MFC7394185.1"/>
    <property type="molecule type" value="Genomic_DNA"/>
</dbReference>